<dbReference type="AlphaFoldDB" id="A0A9Q0JRZ4"/>
<dbReference type="PANTHER" id="PTHR37610">
    <property type="entry name" value="CCHC-TYPE DOMAIN-CONTAINING PROTEIN"/>
    <property type="match status" value="1"/>
</dbReference>
<organism evidence="2 3">
    <name type="scientific">Protea cynaroides</name>
    <dbReference type="NCBI Taxonomy" id="273540"/>
    <lineage>
        <taxon>Eukaryota</taxon>
        <taxon>Viridiplantae</taxon>
        <taxon>Streptophyta</taxon>
        <taxon>Embryophyta</taxon>
        <taxon>Tracheophyta</taxon>
        <taxon>Spermatophyta</taxon>
        <taxon>Magnoliopsida</taxon>
        <taxon>Proteales</taxon>
        <taxon>Proteaceae</taxon>
        <taxon>Protea</taxon>
    </lineage>
</organism>
<dbReference type="Pfam" id="PF14244">
    <property type="entry name" value="Retrotran_gag_3"/>
    <property type="match status" value="1"/>
</dbReference>
<proteinExistence type="predicted"/>
<evidence type="ECO:0000313" key="3">
    <source>
        <dbReference type="Proteomes" id="UP001141806"/>
    </source>
</evidence>
<dbReference type="OrthoDB" id="1928882at2759"/>
<dbReference type="EMBL" id="JAMYWD010001395">
    <property type="protein sequence ID" value="KAJ4942683.1"/>
    <property type="molecule type" value="Genomic_DNA"/>
</dbReference>
<evidence type="ECO:0000313" key="2">
    <source>
        <dbReference type="EMBL" id="KAJ4942683.1"/>
    </source>
</evidence>
<dbReference type="PANTHER" id="PTHR37610:SF47">
    <property type="entry name" value="RETROTRANSPOSON COPIA-LIKE N-TERMINAL DOMAIN-CONTAINING PROTEIN"/>
    <property type="match status" value="1"/>
</dbReference>
<dbReference type="Proteomes" id="UP001141806">
    <property type="component" value="Unassembled WGS sequence"/>
</dbReference>
<gene>
    <name evidence="2" type="ORF">NE237_000049</name>
</gene>
<protein>
    <recommendedName>
        <fullName evidence="1">Retrotransposon Copia-like N-terminal domain-containing protein</fullName>
    </recommendedName>
</protein>
<accession>A0A9Q0JRZ4</accession>
<reference evidence="2" key="1">
    <citation type="journal article" date="2023" name="Plant J.">
        <title>The genome of the king protea, Protea cynaroides.</title>
        <authorList>
            <person name="Chang J."/>
            <person name="Duong T.A."/>
            <person name="Schoeman C."/>
            <person name="Ma X."/>
            <person name="Roodt D."/>
            <person name="Barker N."/>
            <person name="Li Z."/>
            <person name="Van de Peer Y."/>
            <person name="Mizrachi E."/>
        </authorList>
    </citation>
    <scope>NUCLEOTIDE SEQUENCE</scope>
    <source>
        <tissue evidence="2">Young leaves</tissue>
    </source>
</reference>
<comment type="caution">
    <text evidence="2">The sequence shown here is derived from an EMBL/GenBank/DDBJ whole genome shotgun (WGS) entry which is preliminary data.</text>
</comment>
<sequence length="111" mass="12585">MSEITSYSLTTTPASTFTINKPSHSENHTVQITTIRLNGDNFLRWSQSVCMYLRGRGKMGYLTGNAKEPAVEDPLHAVWDAENSMVMAWLVNSMEEEINSNYMCYPTTKEL</sequence>
<dbReference type="InterPro" id="IPR029472">
    <property type="entry name" value="Copia-like_N"/>
</dbReference>
<keyword evidence="3" id="KW-1185">Reference proteome</keyword>
<feature type="domain" description="Retrotransposon Copia-like N-terminal" evidence="1">
    <location>
        <begin position="24"/>
        <end position="70"/>
    </location>
</feature>
<name>A0A9Q0JRZ4_9MAGN</name>
<evidence type="ECO:0000259" key="1">
    <source>
        <dbReference type="Pfam" id="PF14244"/>
    </source>
</evidence>